<sequence>MSRLSVSFLSICKKIAVVIIFALLIMLAKYVLFSESRPASNSEEYLVQHGIKKGWENELIIRGVALKFPAGYPVNPYTDRDKNIVKGRADSVETSIDVNSDKFMPPKYASGTVQIRISDKGSEDSESLADYLKYTTKGAGSKVENLELNNYITAGRGGWANLILEPFDGTKTPMGGRIIFSCNGKSLSSPGGCRTSYQHSSGLLVEYFFSGYSLSRWKEINSQVVSFVDSITLRREI</sequence>
<name>A0A9W6K9I9_9PSED</name>
<dbReference type="EMBL" id="BSFN01000018">
    <property type="protein sequence ID" value="GLK91232.1"/>
    <property type="molecule type" value="Genomic_DNA"/>
</dbReference>
<evidence type="ECO:0000313" key="3">
    <source>
        <dbReference type="Proteomes" id="UP001143328"/>
    </source>
</evidence>
<keyword evidence="1" id="KW-1133">Transmembrane helix</keyword>
<dbReference type="RefSeq" id="WP_271197474.1">
    <property type="nucleotide sequence ID" value="NZ_BSFN01000018.1"/>
</dbReference>
<keyword evidence="3" id="KW-1185">Reference proteome</keyword>
<evidence type="ECO:0000256" key="1">
    <source>
        <dbReference type="SAM" id="Phobius"/>
    </source>
</evidence>
<keyword evidence="1" id="KW-0812">Transmembrane</keyword>
<reference evidence="2" key="2">
    <citation type="submission" date="2023-01" db="EMBL/GenBank/DDBJ databases">
        <authorList>
            <person name="Sun Q."/>
            <person name="Evtushenko L."/>
        </authorList>
    </citation>
    <scope>NUCLEOTIDE SEQUENCE</scope>
    <source>
        <strain evidence="2">VKM B-2935</strain>
    </source>
</reference>
<reference evidence="2" key="1">
    <citation type="journal article" date="2014" name="Int. J. Syst. Evol. Microbiol.">
        <title>Complete genome sequence of Corynebacterium casei LMG S-19264T (=DSM 44701T), isolated from a smear-ripened cheese.</title>
        <authorList>
            <consortium name="US DOE Joint Genome Institute (JGI-PGF)"/>
            <person name="Walter F."/>
            <person name="Albersmeier A."/>
            <person name="Kalinowski J."/>
            <person name="Ruckert C."/>
        </authorList>
    </citation>
    <scope>NUCLEOTIDE SEQUENCE</scope>
    <source>
        <strain evidence="2">VKM B-2935</strain>
    </source>
</reference>
<proteinExistence type="predicted"/>
<keyword evidence="1" id="KW-0472">Membrane</keyword>
<gene>
    <name evidence="2" type="ORF">GCM10017655_42960</name>
</gene>
<accession>A0A9W6K9I9</accession>
<evidence type="ECO:0000313" key="2">
    <source>
        <dbReference type="EMBL" id="GLK91232.1"/>
    </source>
</evidence>
<protein>
    <submittedName>
        <fullName evidence="2">Uncharacterized protein</fullName>
    </submittedName>
</protein>
<comment type="caution">
    <text evidence="2">The sequence shown here is derived from an EMBL/GenBank/DDBJ whole genome shotgun (WGS) entry which is preliminary data.</text>
</comment>
<dbReference type="AlphaFoldDB" id="A0A9W6K9I9"/>
<feature type="transmembrane region" description="Helical" evidence="1">
    <location>
        <begin position="12"/>
        <end position="33"/>
    </location>
</feature>
<organism evidence="2 3">
    <name type="scientific">Pseudomonas turukhanskensis</name>
    <dbReference type="NCBI Taxonomy" id="1806536"/>
    <lineage>
        <taxon>Bacteria</taxon>
        <taxon>Pseudomonadati</taxon>
        <taxon>Pseudomonadota</taxon>
        <taxon>Gammaproteobacteria</taxon>
        <taxon>Pseudomonadales</taxon>
        <taxon>Pseudomonadaceae</taxon>
        <taxon>Pseudomonas</taxon>
    </lineage>
</organism>
<dbReference type="Proteomes" id="UP001143328">
    <property type="component" value="Unassembled WGS sequence"/>
</dbReference>